<comment type="caution">
    <text evidence="1">The sequence shown here is derived from an EMBL/GenBank/DDBJ whole genome shotgun (WGS) entry which is preliminary data.</text>
</comment>
<dbReference type="SUPFAM" id="SSF50346">
    <property type="entry name" value="PRC-barrel domain"/>
    <property type="match status" value="1"/>
</dbReference>
<gene>
    <name evidence="1" type="ORF">Pta02_03390</name>
</gene>
<evidence type="ECO:0000313" key="1">
    <source>
        <dbReference type="EMBL" id="GIH98330.1"/>
    </source>
</evidence>
<keyword evidence="2" id="KW-1185">Reference proteome</keyword>
<organism evidence="1 2">
    <name type="scientific">Planobispora takensis</name>
    <dbReference type="NCBI Taxonomy" id="1367882"/>
    <lineage>
        <taxon>Bacteria</taxon>
        <taxon>Bacillati</taxon>
        <taxon>Actinomycetota</taxon>
        <taxon>Actinomycetes</taxon>
        <taxon>Streptosporangiales</taxon>
        <taxon>Streptosporangiaceae</taxon>
        <taxon>Planobispora</taxon>
    </lineage>
</organism>
<dbReference type="EMBL" id="BOOK01000001">
    <property type="protein sequence ID" value="GIH98330.1"/>
    <property type="molecule type" value="Genomic_DNA"/>
</dbReference>
<name>A0A8J3WQQ6_9ACTN</name>
<accession>A0A8J3WQQ6</accession>
<dbReference type="RefSeq" id="WP_203872808.1">
    <property type="nucleotide sequence ID" value="NZ_BOOK01000001.1"/>
</dbReference>
<dbReference type="Proteomes" id="UP000634476">
    <property type="component" value="Unassembled WGS sequence"/>
</dbReference>
<evidence type="ECO:0008006" key="3">
    <source>
        <dbReference type="Google" id="ProtNLM"/>
    </source>
</evidence>
<protein>
    <recommendedName>
        <fullName evidence="3">PRC domain containing protein</fullName>
    </recommendedName>
</protein>
<reference evidence="1" key="1">
    <citation type="submission" date="2021-01" db="EMBL/GenBank/DDBJ databases">
        <title>Whole genome shotgun sequence of Planobispora takensis NBRC 109077.</title>
        <authorList>
            <person name="Komaki H."/>
            <person name="Tamura T."/>
        </authorList>
    </citation>
    <scope>NUCLEOTIDE SEQUENCE</scope>
    <source>
        <strain evidence="1">NBRC 109077</strain>
    </source>
</reference>
<evidence type="ECO:0000313" key="2">
    <source>
        <dbReference type="Proteomes" id="UP000634476"/>
    </source>
</evidence>
<sequence>MTDENLWSYRPDVYAGDRTLDLIGFDVETPADGKVGRVAEESTVPGDSYVVVDMGSLISQKKIKVPAGLVSRVDPGERRIHLSVNRVEIERGPVTNGSDV</sequence>
<dbReference type="AlphaFoldDB" id="A0A8J3WQQ6"/>
<proteinExistence type="predicted"/>
<dbReference type="InterPro" id="IPR011033">
    <property type="entry name" value="PRC_barrel-like_sf"/>
</dbReference>